<dbReference type="PANTHER" id="PTHR24410">
    <property type="entry name" value="HL07962P-RELATED"/>
    <property type="match status" value="1"/>
</dbReference>
<organism evidence="3 4">
    <name type="scientific">Paraglomus occultum</name>
    <dbReference type="NCBI Taxonomy" id="144539"/>
    <lineage>
        <taxon>Eukaryota</taxon>
        <taxon>Fungi</taxon>
        <taxon>Fungi incertae sedis</taxon>
        <taxon>Mucoromycota</taxon>
        <taxon>Glomeromycotina</taxon>
        <taxon>Glomeromycetes</taxon>
        <taxon>Paraglomerales</taxon>
        <taxon>Paraglomeraceae</taxon>
        <taxon>Paraglomus</taxon>
    </lineage>
</organism>
<reference evidence="3" key="1">
    <citation type="submission" date="2021-06" db="EMBL/GenBank/DDBJ databases">
        <authorList>
            <person name="Kallberg Y."/>
            <person name="Tangrot J."/>
            <person name="Rosling A."/>
        </authorList>
    </citation>
    <scope>NUCLEOTIDE SEQUENCE</scope>
    <source>
        <strain evidence="3">IA702</strain>
    </source>
</reference>
<dbReference type="SUPFAM" id="SSF54695">
    <property type="entry name" value="POZ domain"/>
    <property type="match status" value="1"/>
</dbReference>
<dbReference type="Proteomes" id="UP000789572">
    <property type="component" value="Unassembled WGS sequence"/>
</dbReference>
<dbReference type="InterPro" id="IPR051481">
    <property type="entry name" value="BTB-POZ/Galectin-3-binding"/>
</dbReference>
<dbReference type="PANTHER" id="PTHR24410:SF23">
    <property type="entry name" value="BTB DOMAIN-CONTAINING PROTEIN-RELATED"/>
    <property type="match status" value="1"/>
</dbReference>
<dbReference type="InterPro" id="IPR000210">
    <property type="entry name" value="BTB/POZ_dom"/>
</dbReference>
<dbReference type="Gene3D" id="3.30.710.10">
    <property type="entry name" value="Potassium Channel Kv1.1, Chain A"/>
    <property type="match status" value="1"/>
</dbReference>
<evidence type="ECO:0000313" key="4">
    <source>
        <dbReference type="Proteomes" id="UP000789572"/>
    </source>
</evidence>
<dbReference type="PROSITE" id="PS50097">
    <property type="entry name" value="BTB"/>
    <property type="match status" value="1"/>
</dbReference>
<dbReference type="OrthoDB" id="298084at2759"/>
<name>A0A9N8ZMX6_9GLOM</name>
<dbReference type="Gene3D" id="1.25.40.420">
    <property type="match status" value="1"/>
</dbReference>
<accession>A0A9N8ZMX6</accession>
<dbReference type="InterPro" id="IPR006571">
    <property type="entry name" value="TLDc_dom"/>
</dbReference>
<gene>
    <name evidence="3" type="ORF">POCULU_LOCUS2607</name>
</gene>
<dbReference type="EMBL" id="CAJVPJ010000251">
    <property type="protein sequence ID" value="CAG8501702.1"/>
    <property type="molecule type" value="Genomic_DNA"/>
</dbReference>
<evidence type="ECO:0000259" key="2">
    <source>
        <dbReference type="PROSITE" id="PS51886"/>
    </source>
</evidence>
<dbReference type="SMART" id="SM00225">
    <property type="entry name" value="BTB"/>
    <property type="match status" value="1"/>
</dbReference>
<evidence type="ECO:0000313" key="3">
    <source>
        <dbReference type="EMBL" id="CAG8501702.1"/>
    </source>
</evidence>
<dbReference type="InterPro" id="IPR011333">
    <property type="entry name" value="SKP1/BTB/POZ_sf"/>
</dbReference>
<protein>
    <submittedName>
        <fullName evidence="3">7054_t:CDS:1</fullName>
    </submittedName>
</protein>
<dbReference type="CDD" id="cd18186">
    <property type="entry name" value="BTB_POZ_ZBTB_KLHL-like"/>
    <property type="match status" value="1"/>
</dbReference>
<dbReference type="PROSITE" id="PS51886">
    <property type="entry name" value="TLDC"/>
    <property type="match status" value="1"/>
</dbReference>
<proteinExistence type="predicted"/>
<feature type="domain" description="BTB" evidence="1">
    <location>
        <begin position="23"/>
        <end position="96"/>
    </location>
</feature>
<dbReference type="Pfam" id="PF00651">
    <property type="entry name" value="BTB"/>
    <property type="match status" value="1"/>
</dbReference>
<dbReference type="AlphaFoldDB" id="A0A9N8ZMX6"/>
<evidence type="ECO:0000259" key="1">
    <source>
        <dbReference type="PROSITE" id="PS50097"/>
    </source>
</evidence>
<comment type="caution">
    <text evidence="3">The sequence shown here is derived from an EMBL/GenBank/DDBJ whole genome shotgun (WGS) entry which is preliminary data.</text>
</comment>
<keyword evidence="4" id="KW-1185">Reference proteome</keyword>
<dbReference type="Pfam" id="PF07534">
    <property type="entry name" value="TLD"/>
    <property type="match status" value="1"/>
</dbReference>
<feature type="domain" description="TLDc" evidence="2">
    <location>
        <begin position="295"/>
        <end position="485"/>
    </location>
</feature>
<sequence length="514" mass="59501">MSDYLLKDLCNDYAELLNCEDGYDVIVKVGKTPDFKEFHAHANILRARSGYFRTNLTKDRTRKEDGCYVIAIPDMTPKIFETLLRYMYAGLIDLSTQRDSDALQLLTFAEKLDLQSLVTFCQDHLITHCAGWLTANLMDILQFVSRYHSLGKLKNFCLQKVVENPASVFYSDKLSRLDESIFGELIERDDMGMEEVDVWLQVIRWGTSRVRNLNTKNKSEWSRDDFAELERVLHNLLPKIRFFDISSQDYYDKVRPYKKILPKDLKEQLLHHYLKPDSTQPSTGPRESSSIITSTLITHAHAALISEWIDGSNSYEVPETSKHRYKLLYRGSRDGFSAQSFHEKCDNSPGTIVLIKPSGNSGIILGGFNPNTWNNYILAASQYYNSNQTYQYSNETFIFSFNVARNDSIAPQLSRVHMGNQAIGCGPGWGPYFYDDLMTSDNCNSNSDSWYQHMFYKCDLLKRDAAEPKSRWHFKVEDYEVFHVLKNVVTEDPIEHAFTQRFKRKRPYNSSVML</sequence>